<evidence type="ECO:0000256" key="2">
    <source>
        <dbReference type="SAM" id="Phobius"/>
    </source>
</evidence>
<dbReference type="Proteomes" id="UP000031419">
    <property type="component" value="Unassembled WGS sequence"/>
</dbReference>
<evidence type="ECO:0000259" key="3">
    <source>
        <dbReference type="Pfam" id="PF14230"/>
    </source>
</evidence>
<dbReference type="eggNOG" id="ENOG5033240">
    <property type="taxonomic scope" value="Bacteria"/>
</dbReference>
<dbReference type="InterPro" id="IPR025637">
    <property type="entry name" value="DUF4333"/>
</dbReference>
<dbReference type="Pfam" id="PF14230">
    <property type="entry name" value="DUF4333"/>
    <property type="match status" value="1"/>
</dbReference>
<evidence type="ECO:0000256" key="1">
    <source>
        <dbReference type="SAM" id="MobiDB-lite"/>
    </source>
</evidence>
<sequence>MTGPYGPPDDQPQWGQPQFRPPGGVVPAIGYSVAPPQAPQGARENGSEEFTVPPKKKRSALPWVFGALAVVVLGAAVVLVLGFVAPGWFTRTVFDAAGVEKGIERTLTDSYHLDGVTGVSCPEDQPVEPGHRFDCRVTLESGEKTVTVTVKDSLGIYEVGYPK</sequence>
<dbReference type="STRING" id="28042.GU90_06750"/>
<keyword evidence="5" id="KW-1185">Reference proteome</keyword>
<evidence type="ECO:0000313" key="4">
    <source>
        <dbReference type="EMBL" id="KEI44920.1"/>
    </source>
</evidence>
<comment type="caution">
    <text evidence="4">The sequence shown here is derived from an EMBL/GenBank/DDBJ whole genome shotgun (WGS) entry which is preliminary data.</text>
</comment>
<feature type="region of interest" description="Disordered" evidence="1">
    <location>
        <begin position="1"/>
        <end position="53"/>
    </location>
</feature>
<protein>
    <recommendedName>
        <fullName evidence="3">DUF4333 domain-containing protein</fullName>
    </recommendedName>
</protein>
<feature type="transmembrane region" description="Helical" evidence="2">
    <location>
        <begin position="63"/>
        <end position="89"/>
    </location>
</feature>
<keyword evidence="2" id="KW-0812">Transmembrane</keyword>
<gene>
    <name evidence="4" type="ORF">GU90_06750</name>
</gene>
<accession>A0A073AZV5</accession>
<feature type="compositionally biased region" description="Pro residues" evidence="1">
    <location>
        <begin position="1"/>
        <end position="10"/>
    </location>
</feature>
<keyword evidence="2" id="KW-0472">Membrane</keyword>
<keyword evidence="2" id="KW-1133">Transmembrane helix</keyword>
<organism evidence="4 5">
    <name type="scientific">Saccharopolyspora rectivirgula</name>
    <dbReference type="NCBI Taxonomy" id="28042"/>
    <lineage>
        <taxon>Bacteria</taxon>
        <taxon>Bacillati</taxon>
        <taxon>Actinomycetota</taxon>
        <taxon>Actinomycetes</taxon>
        <taxon>Pseudonocardiales</taxon>
        <taxon>Pseudonocardiaceae</taxon>
        <taxon>Saccharopolyspora</taxon>
    </lineage>
</organism>
<feature type="domain" description="DUF4333" evidence="3">
    <location>
        <begin position="78"/>
        <end position="153"/>
    </location>
</feature>
<dbReference type="OrthoDB" id="3625154at2"/>
<dbReference type="EMBL" id="JNVU01000017">
    <property type="protein sequence ID" value="KEI44920.1"/>
    <property type="molecule type" value="Genomic_DNA"/>
</dbReference>
<proteinExistence type="predicted"/>
<name>A0A073AZV5_9PSEU</name>
<reference evidence="4 5" key="1">
    <citation type="submission" date="2014-06" db="EMBL/GenBank/DDBJ databases">
        <title>Saccharopolyspora rectivirgula DSM-43113 Genome sequencing.</title>
        <authorList>
            <person name="Barrera C."/>
            <person name="Millon L."/>
            <person name="Rognon B."/>
            <person name="Zaugg C."/>
            <person name="Monod M."/>
        </authorList>
    </citation>
    <scope>NUCLEOTIDE SEQUENCE [LARGE SCALE GENOMIC DNA]</scope>
    <source>
        <strain evidence="4 5">DSM 43113</strain>
    </source>
</reference>
<dbReference type="AlphaFoldDB" id="A0A073AZV5"/>
<evidence type="ECO:0000313" key="5">
    <source>
        <dbReference type="Proteomes" id="UP000031419"/>
    </source>
</evidence>
<dbReference type="RefSeq" id="WP_029721191.1">
    <property type="nucleotide sequence ID" value="NZ_JAJUIW010000021.1"/>
</dbReference>